<evidence type="ECO:0000256" key="2">
    <source>
        <dbReference type="SAM" id="SignalP"/>
    </source>
</evidence>
<feature type="region of interest" description="Disordered" evidence="1">
    <location>
        <begin position="31"/>
        <end position="60"/>
    </location>
</feature>
<reference evidence="3" key="1">
    <citation type="submission" date="2017-08" db="EMBL/GenBank/DDBJ databases">
        <authorList>
            <person name="Cuomo C."/>
            <person name="Billmyre B."/>
            <person name="Heitman J."/>
        </authorList>
    </citation>
    <scope>NUCLEOTIDE SEQUENCE</scope>
    <source>
        <strain evidence="3">CBS 12478</strain>
    </source>
</reference>
<feature type="compositionally biased region" description="Pro residues" evidence="1">
    <location>
        <begin position="137"/>
        <end position="151"/>
    </location>
</feature>
<feature type="compositionally biased region" description="Polar residues" evidence="1">
    <location>
        <begin position="113"/>
        <end position="124"/>
    </location>
</feature>
<reference evidence="3" key="2">
    <citation type="submission" date="2024-01" db="EMBL/GenBank/DDBJ databases">
        <title>Comparative genomics of Cryptococcus and Kwoniella reveals pathogenesis evolution and contrasting modes of karyotype evolution via chromosome fusion or intercentromeric recombination.</title>
        <authorList>
            <person name="Coelho M.A."/>
            <person name="David-Palma M."/>
            <person name="Shea T."/>
            <person name="Bowers K."/>
            <person name="McGinley-Smith S."/>
            <person name="Mohammad A.W."/>
            <person name="Gnirke A."/>
            <person name="Yurkov A.M."/>
            <person name="Nowrousian M."/>
            <person name="Sun S."/>
            <person name="Cuomo C.A."/>
            <person name="Heitman J."/>
        </authorList>
    </citation>
    <scope>NUCLEOTIDE SEQUENCE</scope>
    <source>
        <strain evidence="3">CBS 12478</strain>
    </source>
</reference>
<dbReference type="KEGG" id="ksn:43590325"/>
<dbReference type="AlphaFoldDB" id="A0A5M6BUU9"/>
<accession>A0A5M6BUU9</accession>
<protein>
    <submittedName>
        <fullName evidence="3">Uncharacterized protein</fullName>
    </submittedName>
</protein>
<keyword evidence="2" id="KW-0732">Signal</keyword>
<feature type="signal peptide" evidence="2">
    <location>
        <begin position="1"/>
        <end position="25"/>
    </location>
</feature>
<feature type="region of interest" description="Disordered" evidence="1">
    <location>
        <begin position="112"/>
        <end position="162"/>
    </location>
</feature>
<evidence type="ECO:0000313" key="3">
    <source>
        <dbReference type="EMBL" id="WWD16367.1"/>
    </source>
</evidence>
<dbReference type="Proteomes" id="UP000322225">
    <property type="component" value="Chromosome 2"/>
</dbReference>
<keyword evidence="4" id="KW-1185">Reference proteome</keyword>
<dbReference type="EMBL" id="CP144052">
    <property type="protein sequence ID" value="WWD16367.1"/>
    <property type="molecule type" value="Genomic_DNA"/>
</dbReference>
<organism evidence="3 4">
    <name type="scientific">Kwoniella shandongensis</name>
    <dbReference type="NCBI Taxonomy" id="1734106"/>
    <lineage>
        <taxon>Eukaryota</taxon>
        <taxon>Fungi</taxon>
        <taxon>Dikarya</taxon>
        <taxon>Basidiomycota</taxon>
        <taxon>Agaricomycotina</taxon>
        <taxon>Tremellomycetes</taxon>
        <taxon>Tremellales</taxon>
        <taxon>Cryptococcaceae</taxon>
        <taxon>Kwoniella</taxon>
    </lineage>
</organism>
<dbReference type="RefSeq" id="XP_031859566.1">
    <property type="nucleotide sequence ID" value="XM_032006172.1"/>
</dbReference>
<gene>
    <name evidence="3" type="ORF">CI109_100793</name>
</gene>
<dbReference type="OrthoDB" id="2573753at2759"/>
<sequence>MAHMLNLLPAGIFQCLGSCLPFCFGRNDDDPERQPLFPPPDHVLTPLRPRRPELPPLSSSSSTIIHHRWASEPVSPVLYQGMKRNNSAQKLSEEVRDKIDTISKAYAGRMHSLNPNLSMPTTPITPHPTLQPLTTDVPPPTTSPHPSPIRPSAPNLGRSASEPRALSDLGFANHQIPSGVSSIVVARGGYGRSRSATTLERFSTIPDSTLEARRGRSPGPSALNLARKNEVKVFDDDYEDGQGTNTSSPGERRDEGDVAAQDVVRRDLGLKGLYRTSPGRGRSRGARSRPARGGRRVMTG</sequence>
<proteinExistence type="predicted"/>
<feature type="compositionally biased region" description="Basic residues" evidence="1">
    <location>
        <begin position="281"/>
        <end position="300"/>
    </location>
</feature>
<feature type="chain" id="PRO_5043938362" evidence="2">
    <location>
        <begin position="26"/>
        <end position="300"/>
    </location>
</feature>
<feature type="region of interest" description="Disordered" evidence="1">
    <location>
        <begin position="233"/>
        <end position="300"/>
    </location>
</feature>
<name>A0A5M6BUU9_9TREE</name>
<dbReference type="GeneID" id="43590325"/>
<evidence type="ECO:0000256" key="1">
    <source>
        <dbReference type="SAM" id="MobiDB-lite"/>
    </source>
</evidence>
<evidence type="ECO:0000313" key="4">
    <source>
        <dbReference type="Proteomes" id="UP000322225"/>
    </source>
</evidence>